<dbReference type="Gene3D" id="3.30.160.390">
    <property type="entry name" value="Integrase, DNA-binding domain"/>
    <property type="match status" value="1"/>
</dbReference>
<dbReference type="PANTHER" id="PTHR30629:SF2">
    <property type="entry name" value="PROPHAGE INTEGRASE INTS-RELATED"/>
    <property type="match status" value="1"/>
</dbReference>
<evidence type="ECO:0000256" key="3">
    <source>
        <dbReference type="ARBA" id="ARBA00023125"/>
    </source>
</evidence>
<dbReference type="Pfam" id="PF00589">
    <property type="entry name" value="Phage_integrase"/>
    <property type="match status" value="1"/>
</dbReference>
<evidence type="ECO:0000256" key="2">
    <source>
        <dbReference type="ARBA" id="ARBA00022908"/>
    </source>
</evidence>
<dbReference type="GO" id="GO:0015074">
    <property type="term" value="P:DNA integration"/>
    <property type="evidence" value="ECO:0007669"/>
    <property type="project" value="UniProtKB-KW"/>
</dbReference>
<evidence type="ECO:0000256" key="4">
    <source>
        <dbReference type="ARBA" id="ARBA00023172"/>
    </source>
</evidence>
<feature type="domain" description="Tyr recombinase" evidence="5">
    <location>
        <begin position="221"/>
        <end position="413"/>
    </location>
</feature>
<dbReference type="InterPro" id="IPR013762">
    <property type="entry name" value="Integrase-like_cat_sf"/>
</dbReference>
<evidence type="ECO:0000313" key="6">
    <source>
        <dbReference type="EMBL" id="PLC44664.1"/>
    </source>
</evidence>
<accession>A0A2N4TY75</accession>
<dbReference type="InterPro" id="IPR011010">
    <property type="entry name" value="DNA_brk_join_enz"/>
</dbReference>
<dbReference type="Gene3D" id="1.10.443.10">
    <property type="entry name" value="Intergrase catalytic core"/>
    <property type="match status" value="1"/>
</dbReference>
<dbReference type="OrthoDB" id="9775880at2"/>
<evidence type="ECO:0000259" key="5">
    <source>
        <dbReference type="PROSITE" id="PS51898"/>
    </source>
</evidence>
<name>A0A2N4TY75_RALPI</name>
<dbReference type="EMBL" id="PKQE01000001">
    <property type="protein sequence ID" value="PLC44664.1"/>
    <property type="molecule type" value="Genomic_DNA"/>
</dbReference>
<sequence>MYFDARAAKALKPGQHLTLDTQPGLRLVCSATRRTWIYRYKSPVDARMRQVKIGEWPAMSPAAAIVEWEKLRQARDSGRDIANERRNSRTTARAVSNGEIVPDHIPYTVRRMCDDYLVGHVERHRALKGAKEIRRMFDTMLEPIAHMLPEQVTRSVAFDLINSYAHIPTQAGKLRTELGAVWTYGHDSGRLGERVPNWWREVMRGRLRSVGRRIQGKTMGTAKRVLTDAEVGELIRWLPNFPALIDDVCTLYLWTCARGAEIVSMEAEEISEEADGLWWTVPHAKTKNVKNEGATDLRVPLVGRAEAVVRRRLAVAGRGYLFPSQSGGHTEQKVISHGVWHRMSYCKTHPQRERARLPVEYWAPHDLRRTGRTMLAALGCPMEVGESILGHMLPGVEGVYNRHTYDRERREWLLKLSAHLERCAALPSR</sequence>
<keyword evidence="4" id="KW-0233">DNA recombination</keyword>
<organism evidence="6 7">
    <name type="scientific">Ralstonia pickettii</name>
    <name type="common">Burkholderia pickettii</name>
    <dbReference type="NCBI Taxonomy" id="329"/>
    <lineage>
        <taxon>Bacteria</taxon>
        <taxon>Pseudomonadati</taxon>
        <taxon>Pseudomonadota</taxon>
        <taxon>Betaproteobacteria</taxon>
        <taxon>Burkholderiales</taxon>
        <taxon>Burkholderiaceae</taxon>
        <taxon>Ralstonia</taxon>
    </lineage>
</organism>
<protein>
    <submittedName>
        <fullName evidence="6">Alpha/beta hydrolase</fullName>
    </submittedName>
</protein>
<keyword evidence="6" id="KW-0378">Hydrolase</keyword>
<dbReference type="PANTHER" id="PTHR30629">
    <property type="entry name" value="PROPHAGE INTEGRASE"/>
    <property type="match status" value="1"/>
</dbReference>
<dbReference type="AlphaFoldDB" id="A0A2N4TY75"/>
<comment type="caution">
    <text evidence="6">The sequence shown here is derived from an EMBL/GenBank/DDBJ whole genome shotgun (WGS) entry which is preliminary data.</text>
</comment>
<evidence type="ECO:0000256" key="1">
    <source>
        <dbReference type="ARBA" id="ARBA00008857"/>
    </source>
</evidence>
<gene>
    <name evidence="6" type="ORF">C0Q88_08275</name>
</gene>
<dbReference type="InterPro" id="IPR002104">
    <property type="entry name" value="Integrase_catalytic"/>
</dbReference>
<proteinExistence type="inferred from homology"/>
<comment type="similarity">
    <text evidence="1">Belongs to the 'phage' integrase family.</text>
</comment>
<dbReference type="SUPFAM" id="SSF56349">
    <property type="entry name" value="DNA breaking-rejoining enzymes"/>
    <property type="match status" value="1"/>
</dbReference>
<dbReference type="Gene3D" id="1.10.150.130">
    <property type="match status" value="1"/>
</dbReference>
<dbReference type="GO" id="GO:0006310">
    <property type="term" value="P:DNA recombination"/>
    <property type="evidence" value="ECO:0007669"/>
    <property type="project" value="UniProtKB-KW"/>
</dbReference>
<reference evidence="6 7" key="1">
    <citation type="submission" date="2017-12" db="EMBL/GenBank/DDBJ databases">
        <title>Draft genome sequence of Ralstonia pickettii 52.</title>
        <authorList>
            <person name="Zheng B."/>
        </authorList>
    </citation>
    <scope>NUCLEOTIDE SEQUENCE [LARGE SCALE GENOMIC DNA]</scope>
    <source>
        <strain evidence="6 7">52</strain>
    </source>
</reference>
<dbReference type="PROSITE" id="PS51898">
    <property type="entry name" value="TYR_RECOMBINASE"/>
    <property type="match status" value="1"/>
</dbReference>
<dbReference type="GO" id="GO:0016787">
    <property type="term" value="F:hydrolase activity"/>
    <property type="evidence" value="ECO:0007669"/>
    <property type="project" value="UniProtKB-KW"/>
</dbReference>
<dbReference type="InterPro" id="IPR010998">
    <property type="entry name" value="Integrase_recombinase_N"/>
</dbReference>
<keyword evidence="3" id="KW-0238">DNA-binding</keyword>
<dbReference type="InterPro" id="IPR025166">
    <property type="entry name" value="Integrase_DNA_bind_dom"/>
</dbReference>
<evidence type="ECO:0000313" key="7">
    <source>
        <dbReference type="Proteomes" id="UP000234456"/>
    </source>
</evidence>
<dbReference type="GO" id="GO:0003677">
    <property type="term" value="F:DNA binding"/>
    <property type="evidence" value="ECO:0007669"/>
    <property type="project" value="UniProtKB-KW"/>
</dbReference>
<keyword evidence="2" id="KW-0229">DNA integration</keyword>
<dbReference type="InterPro" id="IPR050808">
    <property type="entry name" value="Phage_Integrase"/>
</dbReference>
<dbReference type="Proteomes" id="UP000234456">
    <property type="component" value="Unassembled WGS sequence"/>
</dbReference>
<dbReference type="InterPro" id="IPR038488">
    <property type="entry name" value="Integrase_DNA-bd_sf"/>
</dbReference>
<dbReference type="RefSeq" id="WP_102065062.1">
    <property type="nucleotide sequence ID" value="NZ_PKQE01000001.1"/>
</dbReference>
<dbReference type="Pfam" id="PF13356">
    <property type="entry name" value="Arm-DNA-bind_3"/>
    <property type="match status" value="1"/>
</dbReference>